<comment type="subcellular location">
    <subcellularLocation>
        <location evidence="1">Endoplasmic reticulum membrane</location>
        <topology evidence="1">Multi-pass membrane protein</topology>
    </subcellularLocation>
</comment>
<evidence type="ECO:0000256" key="8">
    <source>
        <dbReference type="ARBA" id="ARBA00023002"/>
    </source>
</evidence>
<evidence type="ECO:0000256" key="3">
    <source>
        <dbReference type="ARBA" id="ARBA00012278"/>
    </source>
</evidence>
<keyword evidence="11" id="KW-0676">Redox-active center</keyword>
<dbReference type="PANTHER" id="PTHR14519:SF5">
    <property type="entry name" value="VITAMIN K EPOXIDE REDUCTASE COMPLEX SUBUNIT 1-LIKE PROTEIN 1"/>
    <property type="match status" value="1"/>
</dbReference>
<feature type="domain" description="Vitamin K epoxide reductase" evidence="13">
    <location>
        <begin position="92"/>
        <end position="242"/>
    </location>
</feature>
<dbReference type="SMART" id="SM00756">
    <property type="entry name" value="VKc"/>
    <property type="match status" value="1"/>
</dbReference>
<keyword evidence="8" id="KW-0560">Oxidoreductase</keyword>
<dbReference type="GO" id="GO:0047057">
    <property type="term" value="F:vitamin-K-epoxide reductase (warfarin-sensitive) activity"/>
    <property type="evidence" value="ECO:0007669"/>
    <property type="project" value="UniProtKB-EC"/>
</dbReference>
<accession>A0A6U6E2H1</accession>
<dbReference type="EMBL" id="HBKN01051483">
    <property type="protein sequence ID" value="CAE2342158.1"/>
    <property type="molecule type" value="Transcribed_RNA"/>
</dbReference>
<feature type="transmembrane region" description="Helical" evidence="12">
    <location>
        <begin position="220"/>
        <end position="242"/>
    </location>
</feature>
<keyword evidence="5" id="KW-0874">Quinone</keyword>
<dbReference type="InterPro" id="IPR042406">
    <property type="entry name" value="VKORC1/VKORC1L1"/>
</dbReference>
<feature type="transmembrane region" description="Helical" evidence="12">
    <location>
        <begin position="96"/>
        <end position="114"/>
    </location>
</feature>
<feature type="transmembrane region" description="Helical" evidence="12">
    <location>
        <begin position="6"/>
        <end position="25"/>
    </location>
</feature>
<dbReference type="EMBL" id="HBKN01051484">
    <property type="protein sequence ID" value="CAE2342159.1"/>
    <property type="molecule type" value="Transcribed_RNA"/>
</dbReference>
<evidence type="ECO:0000259" key="13">
    <source>
        <dbReference type="SMART" id="SM00756"/>
    </source>
</evidence>
<evidence type="ECO:0000313" key="14">
    <source>
        <dbReference type="EMBL" id="CAE2342158.1"/>
    </source>
</evidence>
<organism evidence="15">
    <name type="scientific">Guillardia theta</name>
    <name type="common">Cryptophyte</name>
    <name type="synonym">Cryptomonas phi</name>
    <dbReference type="NCBI Taxonomy" id="55529"/>
    <lineage>
        <taxon>Eukaryota</taxon>
        <taxon>Cryptophyceae</taxon>
        <taxon>Pyrenomonadales</taxon>
        <taxon>Geminigeraceae</taxon>
        <taxon>Guillardia</taxon>
    </lineage>
</organism>
<feature type="transmembrane region" description="Helical" evidence="12">
    <location>
        <begin position="193"/>
        <end position="214"/>
    </location>
</feature>
<protein>
    <recommendedName>
        <fullName evidence="3">vitamin-K-epoxide reductase (warfarin-sensitive)</fullName>
        <ecNumber evidence="3">1.17.4.4</ecNumber>
    </recommendedName>
</protein>
<name>A0A6U6E2H1_GUITH</name>
<evidence type="ECO:0000256" key="10">
    <source>
        <dbReference type="ARBA" id="ARBA00023157"/>
    </source>
</evidence>
<gene>
    <name evidence="14" type="ORF">GTHE00462_LOCUS40154</name>
    <name evidence="15" type="ORF">GTHE00462_LOCUS40155</name>
</gene>
<keyword evidence="6" id="KW-0256">Endoplasmic reticulum</keyword>
<dbReference type="PANTHER" id="PTHR14519">
    <property type="entry name" value="VITAMIN K EPOXIDE REDUCTASE COMPLEX, SUBUNIT 1"/>
    <property type="match status" value="1"/>
</dbReference>
<reference evidence="15" key="1">
    <citation type="submission" date="2021-01" db="EMBL/GenBank/DDBJ databases">
        <authorList>
            <person name="Corre E."/>
            <person name="Pelletier E."/>
            <person name="Niang G."/>
            <person name="Scheremetjew M."/>
            <person name="Finn R."/>
            <person name="Kale V."/>
            <person name="Holt S."/>
            <person name="Cochrane G."/>
            <person name="Meng A."/>
            <person name="Brown T."/>
            <person name="Cohen L."/>
        </authorList>
    </citation>
    <scope>NUCLEOTIDE SEQUENCE</scope>
    <source>
        <strain evidence="15">CCMP 2712</strain>
    </source>
</reference>
<dbReference type="Pfam" id="PF07884">
    <property type="entry name" value="VKOR"/>
    <property type="match status" value="1"/>
</dbReference>
<dbReference type="CDD" id="cd12917">
    <property type="entry name" value="VKOR_euk"/>
    <property type="match status" value="1"/>
</dbReference>
<evidence type="ECO:0000256" key="5">
    <source>
        <dbReference type="ARBA" id="ARBA00022719"/>
    </source>
</evidence>
<comment type="similarity">
    <text evidence="2">Belongs to the VKOR family.</text>
</comment>
<evidence type="ECO:0000256" key="2">
    <source>
        <dbReference type="ARBA" id="ARBA00006214"/>
    </source>
</evidence>
<keyword evidence="9 12" id="KW-0472">Membrane</keyword>
<dbReference type="EC" id="1.17.4.4" evidence="3"/>
<dbReference type="GO" id="GO:0005789">
    <property type="term" value="C:endoplasmic reticulum membrane"/>
    <property type="evidence" value="ECO:0007669"/>
    <property type="project" value="UniProtKB-SubCell"/>
</dbReference>
<sequence>MAAYRIVVGTVYMFFMAHCTSCFSFNPSFALGKRRVQLSLDAELRPRVTRKCGGLFPFSMQSESGDANNRANGGEEKLRLWKEKAKAARKPSLQQGVYISILCVLGISLTAYALHVEHMLRLNKSYKAACDVGSWASCSNVAKSAYGSGLGIISKRGPFGFLAFSNPIYGLVFYLAMLGLQAPPIFASPRARIASVVLASVSLFASAWLGYLLFAVIKEICIVCISSYVLNVLIFVLTMADYRKLIADLKSRKPSSA</sequence>
<dbReference type="AlphaFoldDB" id="A0A6U6E2H1"/>
<keyword evidence="4 12" id="KW-0812">Transmembrane</keyword>
<evidence type="ECO:0000256" key="4">
    <source>
        <dbReference type="ARBA" id="ARBA00022692"/>
    </source>
</evidence>
<evidence type="ECO:0000256" key="6">
    <source>
        <dbReference type="ARBA" id="ARBA00022824"/>
    </source>
</evidence>
<evidence type="ECO:0000256" key="9">
    <source>
        <dbReference type="ARBA" id="ARBA00023136"/>
    </source>
</evidence>
<evidence type="ECO:0000256" key="12">
    <source>
        <dbReference type="SAM" id="Phobius"/>
    </source>
</evidence>
<dbReference type="InterPro" id="IPR012932">
    <property type="entry name" value="VKOR"/>
</dbReference>
<keyword evidence="10" id="KW-1015">Disulfide bond</keyword>
<evidence type="ECO:0000256" key="1">
    <source>
        <dbReference type="ARBA" id="ARBA00004477"/>
    </source>
</evidence>
<dbReference type="GO" id="GO:0042373">
    <property type="term" value="P:vitamin K metabolic process"/>
    <property type="evidence" value="ECO:0007669"/>
    <property type="project" value="InterPro"/>
</dbReference>
<dbReference type="InterPro" id="IPR038354">
    <property type="entry name" value="VKOR_sf"/>
</dbReference>
<evidence type="ECO:0000256" key="7">
    <source>
        <dbReference type="ARBA" id="ARBA00022989"/>
    </source>
</evidence>
<dbReference type="Gene3D" id="1.20.1440.130">
    <property type="entry name" value="VKOR domain"/>
    <property type="match status" value="1"/>
</dbReference>
<evidence type="ECO:0000256" key="11">
    <source>
        <dbReference type="ARBA" id="ARBA00023284"/>
    </source>
</evidence>
<dbReference type="GO" id="GO:0048038">
    <property type="term" value="F:quinone binding"/>
    <property type="evidence" value="ECO:0007669"/>
    <property type="project" value="UniProtKB-KW"/>
</dbReference>
<evidence type="ECO:0000313" key="15">
    <source>
        <dbReference type="EMBL" id="CAE2342159.1"/>
    </source>
</evidence>
<proteinExistence type="inferred from homology"/>
<keyword evidence="7 12" id="KW-1133">Transmembrane helix</keyword>